<feature type="domain" description="HTH lysR-type" evidence="5">
    <location>
        <begin position="5"/>
        <end position="62"/>
    </location>
</feature>
<dbReference type="Pfam" id="PF00126">
    <property type="entry name" value="HTH_1"/>
    <property type="match status" value="1"/>
</dbReference>
<evidence type="ECO:0000256" key="4">
    <source>
        <dbReference type="ARBA" id="ARBA00023163"/>
    </source>
</evidence>
<evidence type="ECO:0000256" key="3">
    <source>
        <dbReference type="ARBA" id="ARBA00023125"/>
    </source>
</evidence>
<dbReference type="GO" id="GO:0006351">
    <property type="term" value="P:DNA-templated transcription"/>
    <property type="evidence" value="ECO:0007669"/>
    <property type="project" value="TreeGrafter"/>
</dbReference>
<evidence type="ECO:0000259" key="5">
    <source>
        <dbReference type="PROSITE" id="PS50931"/>
    </source>
</evidence>
<reference evidence="6 7" key="1">
    <citation type="submission" date="2019-01" db="EMBL/GenBank/DDBJ databases">
        <authorList>
            <person name="Chen W.-M."/>
        </authorList>
    </citation>
    <scope>NUCLEOTIDE SEQUENCE [LARGE SCALE GENOMIC DNA]</scope>
    <source>
        <strain evidence="6 7">CCP-6</strain>
    </source>
</reference>
<dbReference type="SUPFAM" id="SSF53850">
    <property type="entry name" value="Periplasmic binding protein-like II"/>
    <property type="match status" value="1"/>
</dbReference>
<accession>A0A437MPL2</accession>
<sequence length="305" mass="32928">MTDRDPLEGVAVFLAIADHLSFTSAATALGLSRATVSAQLSALEARLGARLFNRSTRQVHLTEAGAAYREALTGVLARAREAERAVAALQGEASGRLKLSAPPDLGQRFLVPMIAEFTARLPAISIELDLSHRAVDLVGQGFDLAIRGTFAVEPSLVTRRIGSSPVRVVASPAYLKRHGTPRTAAELAGHRLLHFSLLRWGRAWHLKRNGVEEEIPVAPGFSVNDGEALRMAALHGMGVTLLPGFIIGDDVRAGRLVPILPEWAPPPVPLHAVYPANRHIAAKVKRFVDFLARRFRGNPDLDAEN</sequence>
<dbReference type="Gene3D" id="3.40.190.290">
    <property type="match status" value="1"/>
</dbReference>
<dbReference type="FunFam" id="1.10.10.10:FF:000001">
    <property type="entry name" value="LysR family transcriptional regulator"/>
    <property type="match status" value="1"/>
</dbReference>
<keyword evidence="3" id="KW-0238">DNA-binding</keyword>
<dbReference type="InterPro" id="IPR000847">
    <property type="entry name" value="LysR_HTH_N"/>
</dbReference>
<keyword evidence="7" id="KW-1185">Reference proteome</keyword>
<comment type="caution">
    <text evidence="6">The sequence shown here is derived from an EMBL/GenBank/DDBJ whole genome shotgun (WGS) entry which is preliminary data.</text>
</comment>
<comment type="similarity">
    <text evidence="1">Belongs to the LysR transcriptional regulatory family.</text>
</comment>
<protein>
    <submittedName>
        <fullName evidence="6">LysR family transcriptional regulator</fullName>
    </submittedName>
</protein>
<dbReference type="Proteomes" id="UP000282957">
    <property type="component" value="Unassembled WGS sequence"/>
</dbReference>
<dbReference type="GO" id="GO:0043565">
    <property type="term" value="F:sequence-specific DNA binding"/>
    <property type="evidence" value="ECO:0007669"/>
    <property type="project" value="TreeGrafter"/>
</dbReference>
<dbReference type="InterPro" id="IPR036390">
    <property type="entry name" value="WH_DNA-bd_sf"/>
</dbReference>
<dbReference type="Gene3D" id="1.10.10.10">
    <property type="entry name" value="Winged helix-like DNA-binding domain superfamily/Winged helix DNA-binding domain"/>
    <property type="match status" value="1"/>
</dbReference>
<dbReference type="PROSITE" id="PS50931">
    <property type="entry name" value="HTH_LYSR"/>
    <property type="match status" value="1"/>
</dbReference>
<keyword evidence="2" id="KW-0805">Transcription regulation</keyword>
<keyword evidence="4" id="KW-0804">Transcription</keyword>
<evidence type="ECO:0000256" key="1">
    <source>
        <dbReference type="ARBA" id="ARBA00009437"/>
    </source>
</evidence>
<dbReference type="InterPro" id="IPR005119">
    <property type="entry name" value="LysR_subst-bd"/>
</dbReference>
<dbReference type="SUPFAM" id="SSF46785">
    <property type="entry name" value="Winged helix' DNA-binding domain"/>
    <property type="match status" value="1"/>
</dbReference>
<dbReference type="CDD" id="cd08422">
    <property type="entry name" value="PBP2_CrgA_like"/>
    <property type="match status" value="1"/>
</dbReference>
<evidence type="ECO:0000313" key="7">
    <source>
        <dbReference type="Proteomes" id="UP000282957"/>
    </source>
</evidence>
<dbReference type="InterPro" id="IPR036388">
    <property type="entry name" value="WH-like_DNA-bd_sf"/>
</dbReference>
<dbReference type="AlphaFoldDB" id="A0A437MPL2"/>
<dbReference type="PRINTS" id="PR00039">
    <property type="entry name" value="HTHLYSR"/>
</dbReference>
<evidence type="ECO:0000313" key="6">
    <source>
        <dbReference type="EMBL" id="RVT99577.1"/>
    </source>
</evidence>
<dbReference type="OrthoDB" id="9812435at2"/>
<evidence type="ECO:0000256" key="2">
    <source>
        <dbReference type="ARBA" id="ARBA00023015"/>
    </source>
</evidence>
<dbReference type="PANTHER" id="PTHR30537">
    <property type="entry name" value="HTH-TYPE TRANSCRIPTIONAL REGULATOR"/>
    <property type="match status" value="1"/>
</dbReference>
<dbReference type="RefSeq" id="WP_127786472.1">
    <property type="nucleotide sequence ID" value="NZ_SACL01000001.1"/>
</dbReference>
<proteinExistence type="inferred from homology"/>
<name>A0A437MPL2_9PROT</name>
<dbReference type="PANTHER" id="PTHR30537:SF5">
    <property type="entry name" value="HTH-TYPE TRANSCRIPTIONAL ACTIVATOR TTDR-RELATED"/>
    <property type="match status" value="1"/>
</dbReference>
<gene>
    <name evidence="6" type="ORF">EOD42_05720</name>
</gene>
<dbReference type="EMBL" id="SACL01000001">
    <property type="protein sequence ID" value="RVT99577.1"/>
    <property type="molecule type" value="Genomic_DNA"/>
</dbReference>
<dbReference type="Pfam" id="PF03466">
    <property type="entry name" value="LysR_substrate"/>
    <property type="match status" value="1"/>
</dbReference>
<dbReference type="GO" id="GO:0003700">
    <property type="term" value="F:DNA-binding transcription factor activity"/>
    <property type="evidence" value="ECO:0007669"/>
    <property type="project" value="InterPro"/>
</dbReference>
<dbReference type="InterPro" id="IPR058163">
    <property type="entry name" value="LysR-type_TF_proteobact-type"/>
</dbReference>
<organism evidence="6 7">
    <name type="scientific">Rhodovarius crocodyli</name>
    <dbReference type="NCBI Taxonomy" id="1979269"/>
    <lineage>
        <taxon>Bacteria</taxon>
        <taxon>Pseudomonadati</taxon>
        <taxon>Pseudomonadota</taxon>
        <taxon>Alphaproteobacteria</taxon>
        <taxon>Acetobacterales</taxon>
        <taxon>Roseomonadaceae</taxon>
        <taxon>Rhodovarius</taxon>
    </lineage>
</organism>